<organism evidence="1 2">
    <name type="scientific">Nothoprocta perdicaria</name>
    <name type="common">Chilean tinamou</name>
    <name type="synonym">Crypturus perdicarius</name>
    <dbReference type="NCBI Taxonomy" id="30464"/>
    <lineage>
        <taxon>Eukaryota</taxon>
        <taxon>Metazoa</taxon>
        <taxon>Chordata</taxon>
        <taxon>Craniata</taxon>
        <taxon>Vertebrata</taxon>
        <taxon>Euteleostomi</taxon>
        <taxon>Archelosauria</taxon>
        <taxon>Archosauria</taxon>
        <taxon>Dinosauria</taxon>
        <taxon>Saurischia</taxon>
        <taxon>Theropoda</taxon>
        <taxon>Coelurosauria</taxon>
        <taxon>Aves</taxon>
        <taxon>Palaeognathae</taxon>
        <taxon>Tinamiformes</taxon>
        <taxon>Tinamidae</taxon>
        <taxon>Nothoprocta</taxon>
    </lineage>
</organism>
<proteinExistence type="predicted"/>
<reference evidence="1" key="2">
    <citation type="submission" date="2025-09" db="UniProtKB">
        <authorList>
            <consortium name="Ensembl"/>
        </authorList>
    </citation>
    <scope>IDENTIFICATION</scope>
</reference>
<evidence type="ECO:0000313" key="1">
    <source>
        <dbReference type="Ensembl" id="ENSNPEP00000018265.1"/>
    </source>
</evidence>
<protein>
    <submittedName>
        <fullName evidence="1">Uncharacterized protein</fullName>
    </submittedName>
</protein>
<sequence>MIKACDLQVEKEEQILMQKDDQKVQQSHVCVVRVMGRTFASSPSYIQYQDENLKELYKGRKRKTTKLLSSSLRRHMADDTSKLTKIATRRQRRNCKVGGEVGFVVM</sequence>
<evidence type="ECO:0000313" key="2">
    <source>
        <dbReference type="Proteomes" id="UP000694420"/>
    </source>
</evidence>
<name>A0A8C6ZPT3_NOTPE</name>
<dbReference type="Ensembl" id="ENSNPET00000018731.1">
    <property type="protein sequence ID" value="ENSNPEP00000018265.1"/>
    <property type="gene ID" value="ENSNPEG00000013596.1"/>
</dbReference>
<dbReference type="AlphaFoldDB" id="A0A8C6ZPT3"/>
<reference evidence="1" key="1">
    <citation type="submission" date="2025-08" db="UniProtKB">
        <authorList>
            <consortium name="Ensembl"/>
        </authorList>
    </citation>
    <scope>IDENTIFICATION</scope>
</reference>
<keyword evidence="2" id="KW-1185">Reference proteome</keyword>
<dbReference type="Proteomes" id="UP000694420">
    <property type="component" value="Unplaced"/>
</dbReference>
<accession>A0A8C6ZPT3</accession>